<organism evidence="6 7">
    <name type="scientific">Pogona vitticeps</name>
    <name type="common">central bearded dragon</name>
    <dbReference type="NCBI Taxonomy" id="103695"/>
    <lineage>
        <taxon>Eukaryota</taxon>
        <taxon>Metazoa</taxon>
        <taxon>Chordata</taxon>
        <taxon>Craniata</taxon>
        <taxon>Vertebrata</taxon>
        <taxon>Euteleostomi</taxon>
        <taxon>Lepidosauria</taxon>
        <taxon>Squamata</taxon>
        <taxon>Bifurcata</taxon>
        <taxon>Unidentata</taxon>
        <taxon>Episquamata</taxon>
        <taxon>Toxicofera</taxon>
        <taxon>Iguania</taxon>
        <taxon>Acrodonta</taxon>
        <taxon>Agamidae</taxon>
        <taxon>Amphibolurinae</taxon>
        <taxon>Pogona</taxon>
    </lineage>
</organism>
<dbReference type="OrthoDB" id="771136at2759"/>
<feature type="active site" evidence="2">
    <location>
        <position position="95"/>
    </location>
</feature>
<reference evidence="7" key="1">
    <citation type="submission" date="2025-08" db="UniProtKB">
        <authorList>
            <consortium name="RefSeq"/>
        </authorList>
    </citation>
    <scope>IDENTIFICATION</scope>
</reference>
<dbReference type="Gene3D" id="2.40.70.10">
    <property type="entry name" value="Acid Proteases"/>
    <property type="match status" value="2"/>
</dbReference>
<evidence type="ECO:0000256" key="1">
    <source>
        <dbReference type="ARBA" id="ARBA00007447"/>
    </source>
</evidence>
<dbReference type="GeneID" id="110081367"/>
<evidence type="ECO:0000256" key="4">
    <source>
        <dbReference type="SAM" id="SignalP"/>
    </source>
</evidence>
<feature type="domain" description="Peptidase A1" evidence="5">
    <location>
        <begin position="77"/>
        <end position="389"/>
    </location>
</feature>
<dbReference type="InParanoid" id="A0A6J0TYS8"/>
<dbReference type="Gene3D" id="6.10.140.60">
    <property type="match status" value="1"/>
</dbReference>
<dbReference type="GO" id="GO:0004190">
    <property type="term" value="F:aspartic-type endopeptidase activity"/>
    <property type="evidence" value="ECO:0007669"/>
    <property type="project" value="InterPro"/>
</dbReference>
<dbReference type="PANTHER" id="PTHR47966:SF70">
    <property type="entry name" value="PEPTIDASE A1 DOMAIN-CONTAINING PROTEIN"/>
    <property type="match status" value="1"/>
</dbReference>
<feature type="signal peptide" evidence="4">
    <location>
        <begin position="1"/>
        <end position="20"/>
    </location>
</feature>
<dbReference type="InterPro" id="IPR001461">
    <property type="entry name" value="Aspartic_peptidase_A1"/>
</dbReference>
<evidence type="ECO:0000256" key="3">
    <source>
        <dbReference type="PIRSR" id="PIRSR601461-2"/>
    </source>
</evidence>
<dbReference type="PANTHER" id="PTHR47966">
    <property type="entry name" value="BETA-SITE APP-CLEAVING ENZYME, ISOFORM A-RELATED"/>
    <property type="match status" value="1"/>
</dbReference>
<gene>
    <name evidence="7" type="primary">LOC110081367</name>
</gene>
<dbReference type="Proteomes" id="UP001652642">
    <property type="component" value="Chromosome 4"/>
</dbReference>
<evidence type="ECO:0000259" key="5">
    <source>
        <dbReference type="PROSITE" id="PS51767"/>
    </source>
</evidence>
<dbReference type="InterPro" id="IPR033121">
    <property type="entry name" value="PEPTIDASE_A1"/>
</dbReference>
<protein>
    <submittedName>
        <fullName evidence="7">Pepsin B-like</fullName>
    </submittedName>
</protein>
<feature type="disulfide bond" evidence="3">
    <location>
        <begin position="314"/>
        <end position="347"/>
    </location>
</feature>
<dbReference type="InterPro" id="IPR012848">
    <property type="entry name" value="Aspartic_peptidase_N"/>
</dbReference>
<evidence type="ECO:0000256" key="2">
    <source>
        <dbReference type="PIRSR" id="PIRSR601461-1"/>
    </source>
</evidence>
<evidence type="ECO:0000313" key="6">
    <source>
        <dbReference type="Proteomes" id="UP001652642"/>
    </source>
</evidence>
<dbReference type="PRINTS" id="PR00792">
    <property type="entry name" value="PEPSIN"/>
</dbReference>
<dbReference type="Pfam" id="PF00026">
    <property type="entry name" value="Asp"/>
    <property type="match status" value="1"/>
</dbReference>
<feature type="active site" evidence="2">
    <location>
        <position position="281"/>
    </location>
</feature>
<keyword evidence="3" id="KW-1015">Disulfide bond</keyword>
<name>A0A6J0TYS8_9SAUR</name>
<dbReference type="AlphaFoldDB" id="A0A6J0TYS8"/>
<dbReference type="PROSITE" id="PS51767">
    <property type="entry name" value="PEPTIDASE_A1"/>
    <property type="match status" value="1"/>
</dbReference>
<keyword evidence="6" id="KW-1185">Reference proteome</keyword>
<dbReference type="Pfam" id="PF07966">
    <property type="entry name" value="A1_Propeptide"/>
    <property type="match status" value="1"/>
</dbReference>
<dbReference type="SUPFAM" id="SSF50630">
    <property type="entry name" value="Acid proteases"/>
    <property type="match status" value="1"/>
</dbReference>
<feature type="chain" id="PRO_5046413524" evidence="4">
    <location>
        <begin position="21"/>
        <end position="392"/>
    </location>
</feature>
<dbReference type="InterPro" id="IPR021109">
    <property type="entry name" value="Peptidase_aspartic_dom_sf"/>
</dbReference>
<dbReference type="KEGG" id="pvt:110081367"/>
<sequence>MMGTMKWWVLVLVILQLTEGMERVILKRGKSIRENMKEKGVLEKFMKKYHMDPVLKYRFDEYNVAYEPVTNYLNGYYFGEISIGTPPQNFLVLMDSGSSNLWVPSVYCSTAACGNHHRFNPSASSTYSNNGQTYTLYYGAGDLSIMLGYDTVQVQNIVVTNQEFGLSENEPTTPFYYADFDGIMGMAYPPLAVGGGATLMQQMLEQGQLSEPVFSFYFSRHPTVQYGGELILGGVDNQLYSGEISWTPVTREVYWQIGIEEFAIGNEATGWCSDGCQAIVDTGTTQITIPKQYLGTFLQAVGAEDYNGEFLVNCNNVQNMPTITFVINGSEFPLPPSAYVSNNDGTCIVVVEPTYLPSPNGEPLWILGDVFLREYYSVFDMANNRVGFAPSA</sequence>
<dbReference type="RefSeq" id="XP_020653661.2">
    <property type="nucleotide sequence ID" value="XM_020798002.2"/>
</dbReference>
<feature type="disulfide bond" evidence="3">
    <location>
        <begin position="108"/>
        <end position="113"/>
    </location>
</feature>
<evidence type="ECO:0000313" key="7">
    <source>
        <dbReference type="RefSeq" id="XP_020653661.2"/>
    </source>
</evidence>
<accession>A0A6J0TYS8</accession>
<dbReference type="GO" id="GO:0006508">
    <property type="term" value="P:proteolysis"/>
    <property type="evidence" value="ECO:0007669"/>
    <property type="project" value="InterPro"/>
</dbReference>
<proteinExistence type="inferred from homology"/>
<keyword evidence="4" id="KW-0732">Signal</keyword>
<comment type="similarity">
    <text evidence="1">Belongs to the peptidase A1 family.</text>
</comment>